<dbReference type="AlphaFoldDB" id="A0A0F9W5X8"/>
<organism evidence="1">
    <name type="scientific">marine sediment metagenome</name>
    <dbReference type="NCBI Taxonomy" id="412755"/>
    <lineage>
        <taxon>unclassified sequences</taxon>
        <taxon>metagenomes</taxon>
        <taxon>ecological metagenomes</taxon>
    </lineage>
</organism>
<dbReference type="EMBL" id="LAZR01000220">
    <property type="protein sequence ID" value="KKN81086.1"/>
    <property type="molecule type" value="Genomic_DNA"/>
</dbReference>
<protein>
    <submittedName>
        <fullName evidence="1">Uncharacterized protein</fullName>
    </submittedName>
</protein>
<gene>
    <name evidence="1" type="ORF">LCGC14_0323050</name>
</gene>
<name>A0A0F9W5X8_9ZZZZ</name>
<reference evidence="1" key="1">
    <citation type="journal article" date="2015" name="Nature">
        <title>Complex archaea that bridge the gap between prokaryotes and eukaryotes.</title>
        <authorList>
            <person name="Spang A."/>
            <person name="Saw J.H."/>
            <person name="Jorgensen S.L."/>
            <person name="Zaremba-Niedzwiedzka K."/>
            <person name="Martijn J."/>
            <person name="Lind A.E."/>
            <person name="van Eijk R."/>
            <person name="Schleper C."/>
            <person name="Guy L."/>
            <person name="Ettema T.J."/>
        </authorList>
    </citation>
    <scope>NUCLEOTIDE SEQUENCE</scope>
</reference>
<comment type="caution">
    <text evidence="1">The sequence shown here is derived from an EMBL/GenBank/DDBJ whole genome shotgun (WGS) entry which is preliminary data.</text>
</comment>
<proteinExistence type="predicted"/>
<sequence>MELVKSETVDLTPRLAQEFASMAPSPTERESSAKRKKFLEKEHMSGRFKAVHWVKAQLNGTIYRMNGQHSAGMLVDLDGTFPQGAKAHIDTYSVETPSELALLFRTFDSRNSARSALDVSGAYQGLSEVADVDRRLAKMALTGIAWFSKTIDKQALPSGDDLFDLFSNADYKEFIVFYGQVCSPRTKTQELQTAPVVAAMYGTFLRNEEQARVFWPAVALNNAADDSDPAQLLSTQLVEVRESLDVRWGPKTYYAKCIKAWNAFLGGKQINSLKVNTKKELIGILA</sequence>
<accession>A0A0F9W5X8</accession>
<evidence type="ECO:0000313" key="1">
    <source>
        <dbReference type="EMBL" id="KKN81086.1"/>
    </source>
</evidence>